<evidence type="ECO:0000256" key="2">
    <source>
        <dbReference type="SAM" id="Phobius"/>
    </source>
</evidence>
<keyword evidence="2" id="KW-0812">Transmembrane</keyword>
<dbReference type="STRING" id="67365.GCA_001704635_05528"/>
<reference evidence="3 4" key="1">
    <citation type="submission" date="2013-05" db="EMBL/GenBank/DDBJ databases">
        <title>Genome sequence of Streptomyces sparsogenes DSM 40356.</title>
        <authorList>
            <person name="Coyne S."/>
            <person name="Seebeck F.P."/>
        </authorList>
    </citation>
    <scope>NUCLEOTIDE SEQUENCE [LARGE SCALE GENOMIC DNA]</scope>
    <source>
        <strain evidence="3 4">DSM 40356</strain>
    </source>
</reference>
<protein>
    <submittedName>
        <fullName evidence="3">Uncharacterized protein</fullName>
    </submittedName>
</protein>
<dbReference type="Proteomes" id="UP000186168">
    <property type="component" value="Unassembled WGS sequence"/>
</dbReference>
<name>A0A1R1S549_9ACTN</name>
<accession>A0A1R1S549</accession>
<dbReference type="AlphaFoldDB" id="A0A1R1S549"/>
<feature type="region of interest" description="Disordered" evidence="1">
    <location>
        <begin position="115"/>
        <end position="147"/>
    </location>
</feature>
<proteinExistence type="predicted"/>
<keyword evidence="2" id="KW-0472">Membrane</keyword>
<dbReference type="EMBL" id="ASQP01000543">
    <property type="protein sequence ID" value="OMI33353.1"/>
    <property type="molecule type" value="Genomic_DNA"/>
</dbReference>
<feature type="non-terminal residue" evidence="3">
    <location>
        <position position="1"/>
    </location>
</feature>
<sequence length="298" mass="30397">ARADPGRRAAAAAAGRPGAARLRPVRDPPRHAGGRPPPSEFDGLFRADGAPAEPADSTQQLPQFGDQGPQPPAPAPADGGGGRGKRGGRKMSPAALIGIVVAGCALAGLAAGAALSAGGDDDKKDTKASESETPDTKTDDEPTKAADPVEAQAKALDALLADSNNSRAAVIKAVGDIRSCKNLSTAATNLRTAAGQRTDLVTRLGKISVDKLPNHAELTSSLTKAWRSSATADNQYAAWADQVGGKKGCHKGRARTTPRVGAAERASGEATTAKKRAAELWNPIATKYGLTSHQATDL</sequence>
<gene>
    <name evidence="3" type="ORF">SPAR_41999</name>
</gene>
<feature type="compositionally biased region" description="Basic and acidic residues" evidence="1">
    <location>
        <begin position="120"/>
        <end position="144"/>
    </location>
</feature>
<feature type="compositionally biased region" description="Low complexity" evidence="1">
    <location>
        <begin position="8"/>
        <end position="22"/>
    </location>
</feature>
<keyword evidence="4" id="KW-1185">Reference proteome</keyword>
<feature type="compositionally biased region" description="Basic residues" evidence="1">
    <location>
        <begin position="247"/>
        <end position="256"/>
    </location>
</feature>
<feature type="transmembrane region" description="Helical" evidence="2">
    <location>
        <begin position="93"/>
        <end position="115"/>
    </location>
</feature>
<keyword evidence="2" id="KW-1133">Transmembrane helix</keyword>
<feature type="region of interest" description="Disordered" evidence="1">
    <location>
        <begin position="247"/>
        <end position="274"/>
    </location>
</feature>
<organism evidence="3 4">
    <name type="scientific">Streptomyces sparsogenes DSM 40356</name>
    <dbReference type="NCBI Taxonomy" id="1331668"/>
    <lineage>
        <taxon>Bacteria</taxon>
        <taxon>Bacillati</taxon>
        <taxon>Actinomycetota</taxon>
        <taxon>Actinomycetes</taxon>
        <taxon>Kitasatosporales</taxon>
        <taxon>Streptomycetaceae</taxon>
        <taxon>Streptomyces</taxon>
    </lineage>
</organism>
<feature type="region of interest" description="Disordered" evidence="1">
    <location>
        <begin position="1"/>
        <end position="90"/>
    </location>
</feature>
<evidence type="ECO:0000313" key="3">
    <source>
        <dbReference type="EMBL" id="OMI33353.1"/>
    </source>
</evidence>
<evidence type="ECO:0000256" key="1">
    <source>
        <dbReference type="SAM" id="MobiDB-lite"/>
    </source>
</evidence>
<evidence type="ECO:0000313" key="4">
    <source>
        <dbReference type="Proteomes" id="UP000186168"/>
    </source>
</evidence>
<comment type="caution">
    <text evidence="3">The sequence shown here is derived from an EMBL/GenBank/DDBJ whole genome shotgun (WGS) entry which is preliminary data.</text>
</comment>